<dbReference type="Pfam" id="PF10245">
    <property type="entry name" value="MRP-S22"/>
    <property type="match status" value="1"/>
</dbReference>
<accession>E4WUZ7</accession>
<dbReference type="EMBL" id="FN653017">
    <property type="protein sequence ID" value="CBY21679.1"/>
    <property type="molecule type" value="Genomic_DNA"/>
</dbReference>
<evidence type="ECO:0000313" key="1">
    <source>
        <dbReference type="EMBL" id="CBY21679.1"/>
    </source>
</evidence>
<dbReference type="GO" id="GO:0005763">
    <property type="term" value="C:mitochondrial small ribosomal subunit"/>
    <property type="evidence" value="ECO:0007669"/>
    <property type="project" value="TreeGrafter"/>
</dbReference>
<sequence length="466" mass="54173">MRAAGSVSKRFSSFREIPGPKYTRFNFNYGPYAYHIDYKGPSGLSEKVNAKPEKLSKLKENGQIWHKHKQTKEISDIVDVFTNYDEASFQKTKEMVSSSVHSSSMAKITPEIKIESEGSDRFLWSEYGEKLHPAFGSWFGRTLLYILQGVEANLDLAQEKMFFREVQEPFNVTKYRVPGGHLMSPSQYKESLLNFYEDVVKRSEMPPICFAREEISTPIPHEDDLYYHLDGSNLVMMDVSESYSHKNRPIYVREKKTGKLRYAEWPERSRRLQAQYPTKHRSMNIPPSVDPDHRDNSTIIDNFLREHDWKGAVQLLETALATFDENDAHYCRLREKINAKIAAEKCFDHLYATRHGGQFILYLLQNGFAEEYIEHLIGNRRGALCAQELRAFIIMMEKNKSGSFDVSDKSEVESSFDRIFTDKQFSSPLLAGLLKNPRLVSLEESLTYENRYLLNEYPDYRKHLLV</sequence>
<protein>
    <submittedName>
        <fullName evidence="1">Uncharacterized protein</fullName>
    </submittedName>
</protein>
<dbReference type="PANTHER" id="PTHR13071:SF4">
    <property type="entry name" value="SMALL RIBOSOMAL SUBUNIT PROTEIN MS22"/>
    <property type="match status" value="1"/>
</dbReference>
<gene>
    <name evidence="1" type="ORF">GSOID_T00009453001</name>
</gene>
<proteinExistence type="predicted"/>
<dbReference type="InterPro" id="IPR019374">
    <property type="entry name" value="Ribosomal_mS22"/>
</dbReference>
<name>E4WUZ7_OIKDI</name>
<organism evidence="1">
    <name type="scientific">Oikopleura dioica</name>
    <name type="common">Tunicate</name>
    <dbReference type="NCBI Taxonomy" id="34765"/>
    <lineage>
        <taxon>Eukaryota</taxon>
        <taxon>Metazoa</taxon>
        <taxon>Chordata</taxon>
        <taxon>Tunicata</taxon>
        <taxon>Appendicularia</taxon>
        <taxon>Copelata</taxon>
        <taxon>Oikopleuridae</taxon>
        <taxon>Oikopleura</taxon>
    </lineage>
</organism>
<dbReference type="OrthoDB" id="10052321at2759"/>
<keyword evidence="2" id="KW-1185">Reference proteome</keyword>
<dbReference type="Proteomes" id="UP000001307">
    <property type="component" value="Unassembled WGS sequence"/>
</dbReference>
<dbReference type="PANTHER" id="PTHR13071">
    <property type="entry name" value="MITOCHONDRIAL 28S RIBOSOMAL PROTEIN S22"/>
    <property type="match status" value="1"/>
</dbReference>
<dbReference type="AlphaFoldDB" id="E4WUZ7"/>
<dbReference type="InParanoid" id="E4WUZ7"/>
<evidence type="ECO:0000313" key="2">
    <source>
        <dbReference type="Proteomes" id="UP000001307"/>
    </source>
</evidence>
<reference evidence="1" key="1">
    <citation type="journal article" date="2010" name="Science">
        <title>Plasticity of animal genome architecture unmasked by rapid evolution of a pelagic tunicate.</title>
        <authorList>
            <person name="Denoeud F."/>
            <person name="Henriet S."/>
            <person name="Mungpakdee S."/>
            <person name="Aury J.M."/>
            <person name="Da Silva C."/>
            <person name="Brinkmann H."/>
            <person name="Mikhaleva J."/>
            <person name="Olsen L.C."/>
            <person name="Jubin C."/>
            <person name="Canestro C."/>
            <person name="Bouquet J.M."/>
            <person name="Danks G."/>
            <person name="Poulain J."/>
            <person name="Campsteijn C."/>
            <person name="Adamski M."/>
            <person name="Cross I."/>
            <person name="Yadetie F."/>
            <person name="Muffato M."/>
            <person name="Louis A."/>
            <person name="Butcher S."/>
            <person name="Tsagkogeorga G."/>
            <person name="Konrad A."/>
            <person name="Singh S."/>
            <person name="Jensen M.F."/>
            <person name="Cong E.H."/>
            <person name="Eikeseth-Otteraa H."/>
            <person name="Noel B."/>
            <person name="Anthouard V."/>
            <person name="Porcel B.M."/>
            <person name="Kachouri-Lafond R."/>
            <person name="Nishino A."/>
            <person name="Ugolini M."/>
            <person name="Chourrout P."/>
            <person name="Nishida H."/>
            <person name="Aasland R."/>
            <person name="Huzurbazar S."/>
            <person name="Westhof E."/>
            <person name="Delsuc F."/>
            <person name="Lehrach H."/>
            <person name="Reinhardt R."/>
            <person name="Weissenbach J."/>
            <person name="Roy S.W."/>
            <person name="Artiguenave F."/>
            <person name="Postlethwait J.H."/>
            <person name="Manak J.R."/>
            <person name="Thompson E.M."/>
            <person name="Jaillon O."/>
            <person name="Du Pasquier L."/>
            <person name="Boudinot P."/>
            <person name="Liberles D.A."/>
            <person name="Volff J.N."/>
            <person name="Philippe H."/>
            <person name="Lenhard B."/>
            <person name="Roest Crollius H."/>
            <person name="Wincker P."/>
            <person name="Chourrout D."/>
        </authorList>
    </citation>
    <scope>NUCLEOTIDE SEQUENCE [LARGE SCALE GENOMIC DNA]</scope>
</reference>
<dbReference type="GO" id="GO:0003735">
    <property type="term" value="F:structural constituent of ribosome"/>
    <property type="evidence" value="ECO:0007669"/>
    <property type="project" value="TreeGrafter"/>
</dbReference>